<evidence type="ECO:0000313" key="2">
    <source>
        <dbReference type="EMBL" id="EPJ28176.1"/>
    </source>
</evidence>
<keyword evidence="1" id="KW-1133">Transmembrane helix</keyword>
<reference evidence="2 3" key="1">
    <citation type="submission" date="2013-04" db="EMBL/GenBank/DDBJ databases">
        <title>Genome sequence of Chlamydia psittaci 99DC5.</title>
        <authorList>
            <person name="Huot-Creasy H."/>
            <person name="McCracken C.L."/>
            <person name="Humphries M."/>
            <person name="Sachse K."/>
            <person name="Laroucau K."/>
            <person name="Bavoil P."/>
            <person name="Myers G.S."/>
        </authorList>
    </citation>
    <scope>NUCLEOTIDE SEQUENCE [LARGE SCALE GENOMIC DNA]</scope>
    <source>
        <strain evidence="2 3">99DC5</strain>
    </source>
</reference>
<dbReference type="EMBL" id="ATLC01000045">
    <property type="protein sequence ID" value="EPJ28176.1"/>
    <property type="molecule type" value="Genomic_DNA"/>
</dbReference>
<keyword evidence="1" id="KW-0472">Membrane</keyword>
<organism evidence="2 3">
    <name type="scientific">Chlamydia psittaci 99DC5</name>
    <dbReference type="NCBI Taxonomy" id="1112251"/>
    <lineage>
        <taxon>Bacteria</taxon>
        <taxon>Pseudomonadati</taxon>
        <taxon>Chlamydiota</taxon>
        <taxon>Chlamydiia</taxon>
        <taxon>Chlamydiales</taxon>
        <taxon>Chlamydiaceae</taxon>
        <taxon>Chlamydia/Chlamydophila group</taxon>
        <taxon>Chlamydia</taxon>
    </lineage>
</organism>
<name>A0ABN0MPL9_CHLPS</name>
<dbReference type="Proteomes" id="UP000014627">
    <property type="component" value="Unassembled WGS sequence"/>
</dbReference>
<proteinExistence type="predicted"/>
<comment type="caution">
    <text evidence="2">The sequence shown here is derived from an EMBL/GenBank/DDBJ whole genome shotgun (WGS) entry which is preliminary data.</text>
</comment>
<gene>
    <name evidence="2" type="ORF">CP99DC5_0364</name>
</gene>
<sequence>MFVIIGIAVVVICLAVTSPAFVIIVSGAVLLGVLALMVSGVLLWLGKGPKEPGSESITITNLHLDER</sequence>
<evidence type="ECO:0000256" key="1">
    <source>
        <dbReference type="SAM" id="Phobius"/>
    </source>
</evidence>
<protein>
    <submittedName>
        <fullName evidence="2">Membrane protein</fullName>
    </submittedName>
</protein>
<keyword evidence="3" id="KW-1185">Reference proteome</keyword>
<feature type="transmembrane region" description="Helical" evidence="1">
    <location>
        <begin position="29"/>
        <end position="46"/>
    </location>
</feature>
<accession>A0ABN0MPL9</accession>
<keyword evidence="1" id="KW-0812">Transmembrane</keyword>
<evidence type="ECO:0000313" key="3">
    <source>
        <dbReference type="Proteomes" id="UP000014627"/>
    </source>
</evidence>